<name>A0ACC3NKA0_9PEZI</name>
<reference evidence="1" key="1">
    <citation type="submission" date="2023-07" db="EMBL/GenBank/DDBJ databases">
        <title>Black Yeasts Isolated from many extreme environments.</title>
        <authorList>
            <person name="Coleine C."/>
            <person name="Stajich J.E."/>
            <person name="Selbmann L."/>
        </authorList>
    </citation>
    <scope>NUCLEOTIDE SEQUENCE</scope>
    <source>
        <strain evidence="1">CCFEE 5714</strain>
    </source>
</reference>
<accession>A0ACC3NKA0</accession>
<proteinExistence type="predicted"/>
<gene>
    <name evidence="1" type="ORF">LTR37_005056</name>
</gene>
<evidence type="ECO:0000313" key="1">
    <source>
        <dbReference type="EMBL" id="KAK3718552.1"/>
    </source>
</evidence>
<dbReference type="Proteomes" id="UP001281147">
    <property type="component" value="Unassembled WGS sequence"/>
</dbReference>
<keyword evidence="2" id="KW-1185">Reference proteome</keyword>
<comment type="caution">
    <text evidence="1">The sequence shown here is derived from an EMBL/GenBank/DDBJ whole genome shotgun (WGS) entry which is preliminary data.</text>
</comment>
<evidence type="ECO:0000313" key="2">
    <source>
        <dbReference type="Proteomes" id="UP001281147"/>
    </source>
</evidence>
<protein>
    <submittedName>
        <fullName evidence="1">Uncharacterized protein</fullName>
    </submittedName>
</protein>
<dbReference type="EMBL" id="JAUTXU010000031">
    <property type="protein sequence ID" value="KAK3718552.1"/>
    <property type="molecule type" value="Genomic_DNA"/>
</dbReference>
<organism evidence="1 2">
    <name type="scientific">Vermiconidia calcicola</name>
    <dbReference type="NCBI Taxonomy" id="1690605"/>
    <lineage>
        <taxon>Eukaryota</taxon>
        <taxon>Fungi</taxon>
        <taxon>Dikarya</taxon>
        <taxon>Ascomycota</taxon>
        <taxon>Pezizomycotina</taxon>
        <taxon>Dothideomycetes</taxon>
        <taxon>Dothideomycetidae</taxon>
        <taxon>Mycosphaerellales</taxon>
        <taxon>Extremaceae</taxon>
        <taxon>Vermiconidia</taxon>
    </lineage>
</organism>
<sequence length="627" mass="69267">MPEEGDLGLTSMNQSDRDSTYLRRPRARSWRSRSTIARSRTQSRQRSPDDTVLRQVFSAGFHDDHGVYRDEREHAQRGDEEEDDQQVDDLETGTSLSRVKPEDDKMGEGFEEVESQDQKSTGDDNKDDRAGRNADLEKAPSLRRQQTGKSSRSQRQRDPNMVSWNGPDDPENPKNWKLKRKWIATFVVSSFTFISPVASAMVAPALPQMAQDLGVNSEVESQMMLSIFLLAYAVGPLFLGPLSEVYGRVPVLQLANLIFLVFNLACGFTQNGAAMIACRFFAGIGGSAPLAIGGGILADCFHAEQRGQAIAIYSLAPLLGPAAGPVAGGFISQNISWRWVFWIVSIADAVVQISGVFFLQETWAPKLLEQKAARLRKETGNAQLYAEMSNRQSVVQKLETSLSRPFRLLFTQPIIVALAIYMAYLYGLVYLVISSFSALYTSPKHYDESVQMGGLHYIALATGYFLGAQITSYFNDWLYRRLKKQAGGIGQPEFRVPVMVPCAILLPVGLFWYGWSAEARLHWIMPDVGAAILAAATICGYQSIQTYVIDAYTKYAASAVASITTLRSLAGFAFPLFAPELYNSLGYGWGNSVLAFVAIAIGVPAPWVFWHYGARLRAKSQFAAGQG</sequence>